<dbReference type="EMBL" id="JALLBG020000130">
    <property type="protein sequence ID" value="KAL3762992.1"/>
    <property type="molecule type" value="Genomic_DNA"/>
</dbReference>
<protein>
    <submittedName>
        <fullName evidence="2">Uncharacterized protein</fullName>
    </submittedName>
</protein>
<keyword evidence="1" id="KW-0732">Signal</keyword>
<reference evidence="2 3" key="1">
    <citation type="submission" date="2024-10" db="EMBL/GenBank/DDBJ databases">
        <title>Updated reference genomes for cyclostephanoid diatoms.</title>
        <authorList>
            <person name="Roberts W.R."/>
            <person name="Alverson A.J."/>
        </authorList>
    </citation>
    <scope>NUCLEOTIDE SEQUENCE [LARGE SCALE GENOMIC DNA]</scope>
    <source>
        <strain evidence="2 3">AJA232-27</strain>
    </source>
</reference>
<accession>A0ABD3MHD2</accession>
<dbReference type="CDD" id="cd02980">
    <property type="entry name" value="TRX_Fd_family"/>
    <property type="match status" value="1"/>
</dbReference>
<name>A0ABD3MHD2_9STRA</name>
<dbReference type="Proteomes" id="UP001530293">
    <property type="component" value="Unassembled WGS sequence"/>
</dbReference>
<dbReference type="InterPro" id="IPR036249">
    <property type="entry name" value="Thioredoxin-like_sf"/>
</dbReference>
<comment type="caution">
    <text evidence="2">The sequence shown here is derived from an EMBL/GenBank/DDBJ whole genome shotgun (WGS) entry which is preliminary data.</text>
</comment>
<keyword evidence="3" id="KW-1185">Reference proteome</keyword>
<dbReference type="AlphaFoldDB" id="A0ABD3MHD2"/>
<feature type="signal peptide" evidence="1">
    <location>
        <begin position="1"/>
        <end position="20"/>
    </location>
</feature>
<gene>
    <name evidence="2" type="ORF">ACHAWU_001139</name>
</gene>
<evidence type="ECO:0000313" key="3">
    <source>
        <dbReference type="Proteomes" id="UP001530293"/>
    </source>
</evidence>
<evidence type="ECO:0000256" key="1">
    <source>
        <dbReference type="SAM" id="SignalP"/>
    </source>
</evidence>
<feature type="chain" id="PRO_5044850638" evidence="1">
    <location>
        <begin position="21"/>
        <end position="140"/>
    </location>
</feature>
<sequence>MKAASLSIVSLCALTSRTTAFIPSHSIHFQQQIITTPSTRQQRQLLHQHHAEPLERGSTVVVCIGPTCKKNGSKKALSIFEELTPDLGITVDTMNCVSECAECGMGPNVEVRKLGDDGPFYPIKNGVRSEEDVKCVLGIE</sequence>
<dbReference type="SUPFAM" id="SSF52833">
    <property type="entry name" value="Thioredoxin-like"/>
    <property type="match status" value="1"/>
</dbReference>
<organism evidence="2 3">
    <name type="scientific">Discostella pseudostelligera</name>
    <dbReference type="NCBI Taxonomy" id="259834"/>
    <lineage>
        <taxon>Eukaryota</taxon>
        <taxon>Sar</taxon>
        <taxon>Stramenopiles</taxon>
        <taxon>Ochrophyta</taxon>
        <taxon>Bacillariophyta</taxon>
        <taxon>Coscinodiscophyceae</taxon>
        <taxon>Thalassiosirophycidae</taxon>
        <taxon>Stephanodiscales</taxon>
        <taxon>Stephanodiscaceae</taxon>
        <taxon>Discostella</taxon>
    </lineage>
</organism>
<evidence type="ECO:0000313" key="2">
    <source>
        <dbReference type="EMBL" id="KAL3762992.1"/>
    </source>
</evidence>
<dbReference type="Gene3D" id="3.40.30.10">
    <property type="entry name" value="Glutaredoxin"/>
    <property type="match status" value="1"/>
</dbReference>
<proteinExistence type="predicted"/>